<feature type="region of interest" description="Disordered" evidence="1">
    <location>
        <begin position="1"/>
        <end position="29"/>
    </location>
</feature>
<feature type="region of interest" description="Disordered" evidence="1">
    <location>
        <begin position="228"/>
        <end position="257"/>
    </location>
</feature>
<reference evidence="2" key="1">
    <citation type="journal article" date="2019" name="Sci. Rep.">
        <title>Draft genome of Tanacetum cinerariifolium, the natural source of mosquito coil.</title>
        <authorList>
            <person name="Yamashiro T."/>
            <person name="Shiraishi A."/>
            <person name="Satake H."/>
            <person name="Nakayama K."/>
        </authorList>
    </citation>
    <scope>NUCLEOTIDE SEQUENCE</scope>
</reference>
<feature type="compositionally biased region" description="Polar residues" evidence="1">
    <location>
        <begin position="1"/>
        <end position="22"/>
    </location>
</feature>
<proteinExistence type="predicted"/>
<dbReference type="EMBL" id="BKCJ010007922">
    <property type="protein sequence ID" value="GEU79679.1"/>
    <property type="molecule type" value="Genomic_DNA"/>
</dbReference>
<organism evidence="2">
    <name type="scientific">Tanacetum cinerariifolium</name>
    <name type="common">Dalmatian daisy</name>
    <name type="synonym">Chrysanthemum cinerariifolium</name>
    <dbReference type="NCBI Taxonomy" id="118510"/>
    <lineage>
        <taxon>Eukaryota</taxon>
        <taxon>Viridiplantae</taxon>
        <taxon>Streptophyta</taxon>
        <taxon>Embryophyta</taxon>
        <taxon>Tracheophyta</taxon>
        <taxon>Spermatophyta</taxon>
        <taxon>Magnoliopsida</taxon>
        <taxon>eudicotyledons</taxon>
        <taxon>Gunneridae</taxon>
        <taxon>Pentapetalae</taxon>
        <taxon>asterids</taxon>
        <taxon>campanulids</taxon>
        <taxon>Asterales</taxon>
        <taxon>Asteraceae</taxon>
        <taxon>Asteroideae</taxon>
        <taxon>Anthemideae</taxon>
        <taxon>Anthemidinae</taxon>
        <taxon>Tanacetum</taxon>
    </lineage>
</organism>
<protein>
    <submittedName>
        <fullName evidence="2">Uncharacterized protein</fullName>
    </submittedName>
</protein>
<evidence type="ECO:0000256" key="1">
    <source>
        <dbReference type="SAM" id="MobiDB-lite"/>
    </source>
</evidence>
<feature type="region of interest" description="Disordered" evidence="1">
    <location>
        <begin position="150"/>
        <end position="176"/>
    </location>
</feature>
<evidence type="ECO:0000313" key="2">
    <source>
        <dbReference type="EMBL" id="GEU79679.1"/>
    </source>
</evidence>
<feature type="region of interest" description="Disordered" evidence="1">
    <location>
        <begin position="49"/>
        <end position="98"/>
    </location>
</feature>
<comment type="caution">
    <text evidence="2">The sequence shown here is derived from an EMBL/GenBank/DDBJ whole genome shotgun (WGS) entry which is preliminary data.</text>
</comment>
<accession>A0A6L2N244</accession>
<gene>
    <name evidence="2" type="ORF">Tci_051657</name>
</gene>
<dbReference type="AlphaFoldDB" id="A0A6L2N244"/>
<name>A0A6L2N244_TANCI</name>
<sequence>MSTSVFVDPESSTQADGAQSSRVPVPLTKDPYEAIRQAYLLGTDTESELFEGEARTPDSPHIVAPPTRHVEESEGFGTSRVRSTSSDSTAPLLPDHPLTHTTPALVPILRKTARMAMHVSHTMSHGLSAGIAEVAAMFILAFRKRFRSSYYSSPSPTLPVRKRYREDEDPTAEDKDLAAEDEGLAAGVEGPAAPVVRTAVSAPLGLGYEALRRRELALEGDHVYSTFEVRQGSGSAPEPERSERIPPLPEWTSGSLPISPSPSIVPSPVSSPMIPLTIPSPIASPMATLTTTILVNEDQFIEVGAQLELYRSILQDHTQRLDAMLPTRFAEIDRDVEELYTRPGPVRDEIFSQRYRFRSLEHEQERIAMTFEALWRPVLTLEAWAGRVDTRMTDMSRAGYDDHRLVHDMLLPQTALRREL</sequence>
<feature type="compositionally biased region" description="Low complexity" evidence="1">
    <location>
        <begin position="78"/>
        <end position="89"/>
    </location>
</feature>